<comment type="caution">
    <text evidence="1">The sequence shown here is derived from an EMBL/GenBank/DDBJ whole genome shotgun (WGS) entry which is preliminary data.</text>
</comment>
<protein>
    <recommendedName>
        <fullName evidence="3">Cytochrome c domain-containing protein</fullName>
    </recommendedName>
</protein>
<evidence type="ECO:0008006" key="3">
    <source>
        <dbReference type="Google" id="ProtNLM"/>
    </source>
</evidence>
<keyword evidence="2" id="KW-1185">Reference proteome</keyword>
<proteinExistence type="predicted"/>
<dbReference type="Proteomes" id="UP001308005">
    <property type="component" value="Unassembled WGS sequence"/>
</dbReference>
<feature type="non-terminal residue" evidence="1">
    <location>
        <position position="1"/>
    </location>
</feature>
<evidence type="ECO:0000313" key="1">
    <source>
        <dbReference type="EMBL" id="MEB4591146.1"/>
    </source>
</evidence>
<reference evidence="2" key="1">
    <citation type="submission" date="2023-07" db="EMBL/GenBank/DDBJ databases">
        <title>The carbon used by Thiothrix.</title>
        <authorList>
            <person name="Chen L."/>
        </authorList>
    </citation>
    <scope>NUCLEOTIDE SEQUENCE [LARGE SCALE GENOMIC DNA]</scope>
</reference>
<name>A0ABU6CWC6_9GAMM</name>
<evidence type="ECO:0000313" key="2">
    <source>
        <dbReference type="Proteomes" id="UP001308005"/>
    </source>
</evidence>
<gene>
    <name evidence="1" type="ORF">VSS37_09170</name>
</gene>
<dbReference type="RefSeq" id="WP_324694534.1">
    <property type="nucleotide sequence ID" value="NZ_JAYMYJ010000088.1"/>
</dbReference>
<organism evidence="1 2">
    <name type="scientific">Candidatus Thiothrix phosphatis</name>
    <dbReference type="NCBI Taxonomy" id="3112415"/>
    <lineage>
        <taxon>Bacteria</taxon>
        <taxon>Pseudomonadati</taxon>
        <taxon>Pseudomonadota</taxon>
        <taxon>Gammaproteobacteria</taxon>
        <taxon>Thiotrichales</taxon>
        <taxon>Thiotrichaceae</taxon>
        <taxon>Thiothrix</taxon>
    </lineage>
</organism>
<sequence length="140" mass="15063">VGQFSIDGVGQFYIGGDTGEGSCLTCHSNTDRFPQLIPDSEYCYTVLEGSYKTDGTMPPSRPGDTSYLKHVNALRAACGLSPIIGRNSNPHTGNVNSEACLNDCNQERDWCMAEAGQPGAPRKAQCMMAFRSCQAACTNR</sequence>
<dbReference type="EMBL" id="JAYMYJ010000088">
    <property type="protein sequence ID" value="MEB4591146.1"/>
    <property type="molecule type" value="Genomic_DNA"/>
</dbReference>
<accession>A0ABU6CWC6</accession>